<dbReference type="Proteomes" id="UP000185783">
    <property type="component" value="Unassembled WGS sequence"/>
</dbReference>
<dbReference type="GO" id="GO:0000270">
    <property type="term" value="P:peptidoglycan metabolic process"/>
    <property type="evidence" value="ECO:0007669"/>
    <property type="project" value="TreeGrafter"/>
</dbReference>
<evidence type="ECO:0000313" key="3">
    <source>
        <dbReference type="Proteomes" id="UP000185783"/>
    </source>
</evidence>
<dbReference type="Gene3D" id="3.40.50.620">
    <property type="entry name" value="HUPs"/>
    <property type="match status" value="1"/>
</dbReference>
<dbReference type="PANTHER" id="PTHR30336">
    <property type="entry name" value="INNER MEMBRANE PROTEIN, PROBABLE PERMEASE"/>
    <property type="match status" value="1"/>
</dbReference>
<gene>
    <name evidence="2" type="ORF">A3843_09725</name>
</gene>
<dbReference type="GO" id="GO:0005886">
    <property type="term" value="C:plasma membrane"/>
    <property type="evidence" value="ECO:0007669"/>
    <property type="project" value="TreeGrafter"/>
</dbReference>
<name>A0A1U7JJ01_9HYPH</name>
<organism evidence="2 3">
    <name type="scientific">Pseudovibrio exalbescens</name>
    <dbReference type="NCBI Taxonomy" id="197461"/>
    <lineage>
        <taxon>Bacteria</taxon>
        <taxon>Pseudomonadati</taxon>
        <taxon>Pseudomonadota</taxon>
        <taxon>Alphaproteobacteria</taxon>
        <taxon>Hyphomicrobiales</taxon>
        <taxon>Stappiaceae</taxon>
        <taxon>Pseudovibrio</taxon>
    </lineage>
</organism>
<dbReference type="Pfam" id="PF02698">
    <property type="entry name" value="DUF218"/>
    <property type="match status" value="1"/>
</dbReference>
<dbReference type="EMBL" id="LVVZ01000014">
    <property type="protein sequence ID" value="OKL44726.1"/>
    <property type="molecule type" value="Genomic_DNA"/>
</dbReference>
<dbReference type="InterPro" id="IPR014729">
    <property type="entry name" value="Rossmann-like_a/b/a_fold"/>
</dbReference>
<dbReference type="InterPro" id="IPR003848">
    <property type="entry name" value="DUF218"/>
</dbReference>
<dbReference type="CDD" id="cd06259">
    <property type="entry name" value="YdcF-like"/>
    <property type="match status" value="1"/>
</dbReference>
<evidence type="ECO:0000259" key="1">
    <source>
        <dbReference type="Pfam" id="PF02698"/>
    </source>
</evidence>
<dbReference type="AlphaFoldDB" id="A0A1U7JJ01"/>
<comment type="caution">
    <text evidence="2">The sequence shown here is derived from an EMBL/GenBank/DDBJ whole genome shotgun (WGS) entry which is preliminary data.</text>
</comment>
<dbReference type="GO" id="GO:0043164">
    <property type="term" value="P:Gram-negative-bacterium-type cell wall biogenesis"/>
    <property type="evidence" value="ECO:0007669"/>
    <property type="project" value="TreeGrafter"/>
</dbReference>
<sequence>MILFVVGVLFACLVALGTSFFSFVATLNTAPMDELRSADGIVVFTGGRERITNSLSLLAEGKAKRLLISGVHPETTAEQISRLTERKMALFQCCVDLDRRARDTIGNAAETAAWAHKNEFKSIVVVTSAYHMPRALTELQALLPDVEIIPNPVFHEGLDLRHWYLEGETTKLLLREFVKYTLVRVRVSWNALL</sequence>
<proteinExistence type="predicted"/>
<dbReference type="STRING" id="197461.A3843_09725"/>
<accession>A0A1U7JJ01</accession>
<evidence type="ECO:0000313" key="2">
    <source>
        <dbReference type="EMBL" id="OKL44726.1"/>
    </source>
</evidence>
<dbReference type="PANTHER" id="PTHR30336:SF4">
    <property type="entry name" value="ENVELOPE BIOGENESIS FACTOR ELYC"/>
    <property type="match status" value="1"/>
</dbReference>
<protein>
    <recommendedName>
        <fullName evidence="1">DUF218 domain-containing protein</fullName>
    </recommendedName>
</protein>
<feature type="domain" description="DUF218" evidence="1">
    <location>
        <begin position="39"/>
        <end position="178"/>
    </location>
</feature>
<reference evidence="2 3" key="1">
    <citation type="submission" date="2016-03" db="EMBL/GenBank/DDBJ databases">
        <title>Genome sequence of Nesiotobacter sp. nov., a moderately halophilic alphaproteobacterium isolated from the Yellow Sea, China.</title>
        <authorList>
            <person name="Zhang G."/>
            <person name="Zhang R."/>
        </authorList>
    </citation>
    <scope>NUCLEOTIDE SEQUENCE [LARGE SCALE GENOMIC DNA]</scope>
    <source>
        <strain evidence="2 3">WB1-6</strain>
    </source>
</reference>
<keyword evidence="3" id="KW-1185">Reference proteome</keyword>
<dbReference type="InterPro" id="IPR051599">
    <property type="entry name" value="Cell_Envelope_Assoc"/>
</dbReference>